<evidence type="ECO:0000256" key="1">
    <source>
        <dbReference type="SAM" id="SignalP"/>
    </source>
</evidence>
<proteinExistence type="predicted"/>
<accession>A0ABW4ZZ60</accession>
<protein>
    <recommendedName>
        <fullName evidence="4">Phr family secreted Rap phosphatase inhibitor</fullName>
    </recommendedName>
</protein>
<dbReference type="RefSeq" id="WP_386047539.1">
    <property type="nucleotide sequence ID" value="NZ_JBHUIO010000008.1"/>
</dbReference>
<sequence>MKKRFLTGLLLVALAIIAFGNTNVSQNAEISHPEPASIVIFK</sequence>
<name>A0ABW4ZZ60_9BACL</name>
<evidence type="ECO:0000313" key="2">
    <source>
        <dbReference type="EMBL" id="MFD2171055.1"/>
    </source>
</evidence>
<keyword evidence="3" id="KW-1185">Reference proteome</keyword>
<dbReference type="Proteomes" id="UP001597343">
    <property type="component" value="Unassembled WGS sequence"/>
</dbReference>
<evidence type="ECO:0000313" key="3">
    <source>
        <dbReference type="Proteomes" id="UP001597343"/>
    </source>
</evidence>
<comment type="caution">
    <text evidence="2">The sequence shown here is derived from an EMBL/GenBank/DDBJ whole genome shotgun (WGS) entry which is preliminary data.</text>
</comment>
<keyword evidence="1" id="KW-0732">Signal</keyword>
<feature type="chain" id="PRO_5046519363" description="Phr family secreted Rap phosphatase inhibitor" evidence="1">
    <location>
        <begin position="21"/>
        <end position="42"/>
    </location>
</feature>
<evidence type="ECO:0008006" key="4">
    <source>
        <dbReference type="Google" id="ProtNLM"/>
    </source>
</evidence>
<reference evidence="3" key="1">
    <citation type="journal article" date="2019" name="Int. J. Syst. Evol. Microbiol.">
        <title>The Global Catalogue of Microorganisms (GCM) 10K type strain sequencing project: providing services to taxonomists for standard genome sequencing and annotation.</title>
        <authorList>
            <consortium name="The Broad Institute Genomics Platform"/>
            <consortium name="The Broad Institute Genome Sequencing Center for Infectious Disease"/>
            <person name="Wu L."/>
            <person name="Ma J."/>
        </authorList>
    </citation>
    <scope>NUCLEOTIDE SEQUENCE [LARGE SCALE GENOMIC DNA]</scope>
    <source>
        <strain evidence="3">CGMCC 1.13574</strain>
    </source>
</reference>
<feature type="signal peptide" evidence="1">
    <location>
        <begin position="1"/>
        <end position="20"/>
    </location>
</feature>
<dbReference type="EMBL" id="JBHUIO010000008">
    <property type="protein sequence ID" value="MFD2171055.1"/>
    <property type="molecule type" value="Genomic_DNA"/>
</dbReference>
<organism evidence="2 3">
    <name type="scientific">Tumebacillus lipolyticus</name>
    <dbReference type="NCBI Taxonomy" id="1280370"/>
    <lineage>
        <taxon>Bacteria</taxon>
        <taxon>Bacillati</taxon>
        <taxon>Bacillota</taxon>
        <taxon>Bacilli</taxon>
        <taxon>Bacillales</taxon>
        <taxon>Alicyclobacillaceae</taxon>
        <taxon>Tumebacillus</taxon>
    </lineage>
</organism>
<gene>
    <name evidence="2" type="ORF">ACFSOY_13825</name>
</gene>